<accession>A0ABV7JKB4</accession>
<dbReference type="EMBL" id="JBHRTA010000027">
    <property type="protein sequence ID" value="MFC3197627.1"/>
    <property type="molecule type" value="Genomic_DNA"/>
</dbReference>
<evidence type="ECO:0000259" key="8">
    <source>
        <dbReference type="Pfam" id="PF14322"/>
    </source>
</evidence>
<evidence type="ECO:0000256" key="2">
    <source>
        <dbReference type="ARBA" id="ARBA00006275"/>
    </source>
</evidence>
<protein>
    <submittedName>
        <fullName evidence="9">RagB/SusD family nutrient uptake outer membrane protein</fullName>
    </submittedName>
</protein>
<dbReference type="InterPro" id="IPR011990">
    <property type="entry name" value="TPR-like_helical_dom_sf"/>
</dbReference>
<feature type="domain" description="RagB/SusD" evidence="7">
    <location>
        <begin position="276"/>
        <end position="558"/>
    </location>
</feature>
<feature type="signal peptide" evidence="6">
    <location>
        <begin position="1"/>
        <end position="16"/>
    </location>
</feature>
<evidence type="ECO:0000256" key="6">
    <source>
        <dbReference type="SAM" id="SignalP"/>
    </source>
</evidence>
<dbReference type="InterPro" id="IPR033985">
    <property type="entry name" value="SusD-like_N"/>
</dbReference>
<dbReference type="Pfam" id="PF07980">
    <property type="entry name" value="SusD_RagB"/>
    <property type="match status" value="1"/>
</dbReference>
<reference evidence="10" key="1">
    <citation type="journal article" date="2019" name="Int. J. Syst. Evol. Microbiol.">
        <title>The Global Catalogue of Microorganisms (GCM) 10K type strain sequencing project: providing services to taxonomists for standard genome sequencing and annotation.</title>
        <authorList>
            <consortium name="The Broad Institute Genomics Platform"/>
            <consortium name="The Broad Institute Genome Sequencing Center for Infectious Disease"/>
            <person name="Wu L."/>
            <person name="Ma J."/>
        </authorList>
    </citation>
    <scope>NUCLEOTIDE SEQUENCE [LARGE SCALE GENOMIC DNA]</scope>
    <source>
        <strain evidence="10">KCTC 52416</strain>
    </source>
</reference>
<evidence type="ECO:0000256" key="3">
    <source>
        <dbReference type="ARBA" id="ARBA00022729"/>
    </source>
</evidence>
<evidence type="ECO:0000256" key="5">
    <source>
        <dbReference type="ARBA" id="ARBA00023237"/>
    </source>
</evidence>
<dbReference type="InterPro" id="IPR012944">
    <property type="entry name" value="SusD_RagB_dom"/>
</dbReference>
<evidence type="ECO:0000313" key="9">
    <source>
        <dbReference type="EMBL" id="MFC3197627.1"/>
    </source>
</evidence>
<evidence type="ECO:0000256" key="1">
    <source>
        <dbReference type="ARBA" id="ARBA00004442"/>
    </source>
</evidence>
<proteinExistence type="inferred from homology"/>
<comment type="caution">
    <text evidence="9">The sequence shown here is derived from an EMBL/GenBank/DDBJ whole genome shotgun (WGS) entry which is preliminary data.</text>
</comment>
<feature type="domain" description="SusD-like N-terminal" evidence="8">
    <location>
        <begin position="23"/>
        <end position="220"/>
    </location>
</feature>
<comment type="similarity">
    <text evidence="2">Belongs to the SusD family.</text>
</comment>
<dbReference type="RefSeq" id="WP_379021499.1">
    <property type="nucleotide sequence ID" value="NZ_JBHRTA010000027.1"/>
</dbReference>
<keyword evidence="5" id="KW-0998">Cell outer membrane</keyword>
<feature type="chain" id="PRO_5045612798" evidence="6">
    <location>
        <begin position="17"/>
        <end position="558"/>
    </location>
</feature>
<dbReference type="Pfam" id="PF14322">
    <property type="entry name" value="SusD-like_3"/>
    <property type="match status" value="1"/>
</dbReference>
<name>A0ABV7JKB4_9SPHI</name>
<sequence length="558" mass="63259">MKLRFFSSLIFLVAVANSCTDDFLTKHPLDSPASSQFFSNEKELTMAINSAYRTLYWLSGDNVPNQLFLDGATDLVWIRGAYVDMQVIQSGQFTPQTTMFNSTWSFYYQAISRCNNILDNMHRAQGRVSETFYQQIEAQARFLRAYAYHYLVNLYGDVPLVTSMLELDEAQMPKTARATVVEQMLADLDFAAAHLPDAWTGSDEGRITRGAALSLKARTALYEGLFKTAASAAGEVIASDIYSIYPDYGNLFKYAGEHSQEAILNMPFLLEVQAVQTPRYLGTRSAPGYSVIVPTQTMVDRYQATDGKQIDESAVYDASNPYDNRDPRLDQSILRPGMWYNGYLFQTHPDARTTERNVGGVISTVNNLEVTNAYATFTGYIWKKYFDEADLPANVTRSTLDFMLIRYAEVLLTYAEAKIELNQIDQTVVDAINAVRQRPSVNMPAATLSLTQEELRQLVRYERTVELAGEGFRLFDIRRWRIAEQVLPGNMLGRRTKEHWYDPVVPSFNAAGKPVYNNETTIFQVISTNIFDASKNYLWPIPQREIDLNGELVQNDGY</sequence>
<organism evidence="9 10">
    <name type="scientific">Parapedobacter deserti</name>
    <dbReference type="NCBI Taxonomy" id="1912957"/>
    <lineage>
        <taxon>Bacteria</taxon>
        <taxon>Pseudomonadati</taxon>
        <taxon>Bacteroidota</taxon>
        <taxon>Sphingobacteriia</taxon>
        <taxon>Sphingobacteriales</taxon>
        <taxon>Sphingobacteriaceae</taxon>
        <taxon>Parapedobacter</taxon>
    </lineage>
</organism>
<evidence type="ECO:0000256" key="4">
    <source>
        <dbReference type="ARBA" id="ARBA00023136"/>
    </source>
</evidence>
<dbReference type="Gene3D" id="1.25.40.390">
    <property type="match status" value="1"/>
</dbReference>
<keyword evidence="10" id="KW-1185">Reference proteome</keyword>
<gene>
    <name evidence="9" type="ORF">ACFOET_08390</name>
</gene>
<comment type="subcellular location">
    <subcellularLocation>
        <location evidence="1">Cell outer membrane</location>
    </subcellularLocation>
</comment>
<evidence type="ECO:0000313" key="10">
    <source>
        <dbReference type="Proteomes" id="UP001595526"/>
    </source>
</evidence>
<dbReference type="CDD" id="cd08977">
    <property type="entry name" value="SusD"/>
    <property type="match status" value="1"/>
</dbReference>
<keyword evidence="3 6" id="KW-0732">Signal</keyword>
<dbReference type="SUPFAM" id="SSF48452">
    <property type="entry name" value="TPR-like"/>
    <property type="match status" value="1"/>
</dbReference>
<evidence type="ECO:0000259" key="7">
    <source>
        <dbReference type="Pfam" id="PF07980"/>
    </source>
</evidence>
<dbReference type="Proteomes" id="UP001595526">
    <property type="component" value="Unassembled WGS sequence"/>
</dbReference>
<keyword evidence="4" id="KW-0472">Membrane</keyword>